<evidence type="ECO:0000256" key="3">
    <source>
        <dbReference type="ARBA" id="ARBA00022741"/>
    </source>
</evidence>
<dbReference type="PANTHER" id="PTHR43085:SF15">
    <property type="entry name" value="2-DEHYDRO-3-DEOXYGLUCONOKINASE"/>
    <property type="match status" value="1"/>
</dbReference>
<dbReference type="Proteomes" id="UP000563601">
    <property type="component" value="Unassembled WGS sequence"/>
</dbReference>
<evidence type="ECO:0000256" key="14">
    <source>
        <dbReference type="ARBA" id="ARBA00080545"/>
    </source>
</evidence>
<reference evidence="16 17" key="1">
    <citation type="submission" date="2020-08" db="EMBL/GenBank/DDBJ databases">
        <title>Genomic Encyclopedia of Type Strains, Phase IV (KMG-IV): sequencing the most valuable type-strain genomes for metagenomic binning, comparative biology and taxonomic classification.</title>
        <authorList>
            <person name="Goeker M."/>
        </authorList>
    </citation>
    <scope>NUCLEOTIDE SEQUENCE [LARGE SCALE GENOMIC DNA]</scope>
    <source>
        <strain evidence="16 17">DSM 11525</strain>
    </source>
</reference>
<evidence type="ECO:0000313" key="17">
    <source>
        <dbReference type="Proteomes" id="UP000563601"/>
    </source>
</evidence>
<dbReference type="Pfam" id="PF00294">
    <property type="entry name" value="PfkB"/>
    <property type="match status" value="1"/>
</dbReference>
<comment type="caution">
    <text evidence="16">The sequence shown here is derived from an EMBL/GenBank/DDBJ whole genome shotgun (WGS) entry which is preliminary data.</text>
</comment>
<evidence type="ECO:0000256" key="9">
    <source>
        <dbReference type="ARBA" id="ARBA00050729"/>
    </source>
</evidence>
<evidence type="ECO:0000256" key="11">
    <source>
        <dbReference type="ARBA" id="ARBA00066369"/>
    </source>
</evidence>
<evidence type="ECO:0000256" key="7">
    <source>
        <dbReference type="ARBA" id="ARBA00043951"/>
    </source>
</evidence>
<evidence type="ECO:0000256" key="12">
    <source>
        <dbReference type="ARBA" id="ARBA00067931"/>
    </source>
</evidence>
<keyword evidence="6" id="KW-0119">Carbohydrate metabolism</keyword>
<evidence type="ECO:0000259" key="15">
    <source>
        <dbReference type="Pfam" id="PF00294"/>
    </source>
</evidence>
<evidence type="ECO:0000256" key="4">
    <source>
        <dbReference type="ARBA" id="ARBA00022777"/>
    </source>
</evidence>
<dbReference type="Gene3D" id="3.40.1190.20">
    <property type="match status" value="1"/>
</dbReference>
<dbReference type="GO" id="GO:0006974">
    <property type="term" value="P:DNA damage response"/>
    <property type="evidence" value="ECO:0007669"/>
    <property type="project" value="TreeGrafter"/>
</dbReference>
<dbReference type="InterPro" id="IPR011611">
    <property type="entry name" value="PfkB_dom"/>
</dbReference>
<dbReference type="GO" id="GO:0019698">
    <property type="term" value="P:D-galacturonate catabolic process"/>
    <property type="evidence" value="ECO:0007669"/>
    <property type="project" value="TreeGrafter"/>
</dbReference>
<comment type="function">
    <text evidence="10">Catalyzes the phosphorylation of 2-keto-3-deoxygluconate (KDG) to produce 2-keto-3-deoxy-6-phosphogluconate (KDPG).</text>
</comment>
<feature type="domain" description="Carbohydrate kinase PfkB" evidence="15">
    <location>
        <begin position="2"/>
        <end position="312"/>
    </location>
</feature>
<keyword evidence="5" id="KW-0067">ATP-binding</keyword>
<evidence type="ECO:0000256" key="2">
    <source>
        <dbReference type="ARBA" id="ARBA00022679"/>
    </source>
</evidence>
<sequence length="335" mass="35914">MKLAALGEVMVELAPQAPVHGEGQSQGNKALLAQPSLTQSYAGDTYNTAVYIARGGVSVSYVTLLGDDPYSEEVLTRLSGEGIDTGAIARLPGRCPGLYMIQNTPDGERYFTYWRGEAPARELFADPVRREALKAHLLQMDCLYLSGITLAIMGEEARVELLAFLAEYRAQGGRVAFDSNYRPRLWASADAAREAVGQFLQQADMALLTFEDEQALWGDKRPGSCVKRNTGFGVSELVIKRGAEPVLLQVDGELTAIDVPPVSSVVDTTGAGDSFNAGYLAARLQGASPEQSIAAGNRCAARVIGHRGAIIPRDDYLAVEKNENCTGGPQVVTMV</sequence>
<dbReference type="InterPro" id="IPR029056">
    <property type="entry name" value="Ribokinase-like"/>
</dbReference>
<dbReference type="GO" id="GO:0005829">
    <property type="term" value="C:cytosol"/>
    <property type="evidence" value="ECO:0007669"/>
    <property type="project" value="TreeGrafter"/>
</dbReference>
<keyword evidence="4" id="KW-0418">Kinase</keyword>
<dbReference type="PANTHER" id="PTHR43085">
    <property type="entry name" value="HEXOKINASE FAMILY MEMBER"/>
    <property type="match status" value="1"/>
</dbReference>
<accession>A0AA89PFI1</accession>
<evidence type="ECO:0000256" key="6">
    <source>
        <dbReference type="ARBA" id="ARBA00023277"/>
    </source>
</evidence>
<keyword evidence="3" id="KW-0547">Nucleotide-binding</keyword>
<dbReference type="InterPro" id="IPR002173">
    <property type="entry name" value="Carboh/pur_kinase_PfkB_CS"/>
</dbReference>
<evidence type="ECO:0000256" key="10">
    <source>
        <dbReference type="ARBA" id="ARBA00054997"/>
    </source>
</evidence>
<dbReference type="EC" id="2.7.1.45" evidence="11"/>
<comment type="pathway">
    <text evidence="7">Carbohydrate acid metabolism; 2-dehydro-3-deoxy-D-gluconate degradation; D-glyceraldehyde 3-phosphate and pyruvate from 2-dehydro-3-deoxy-D-gluconate: step 1/2.</text>
</comment>
<dbReference type="CDD" id="cd01166">
    <property type="entry name" value="KdgK"/>
    <property type="match status" value="1"/>
</dbReference>
<name>A0AA89PFI1_9GAMM</name>
<evidence type="ECO:0000256" key="13">
    <source>
        <dbReference type="ARBA" id="ARBA00075711"/>
    </source>
</evidence>
<evidence type="ECO:0000256" key="1">
    <source>
        <dbReference type="ARBA" id="ARBA00010688"/>
    </source>
</evidence>
<dbReference type="GO" id="GO:0042840">
    <property type="term" value="P:D-glucuronate catabolic process"/>
    <property type="evidence" value="ECO:0007669"/>
    <property type="project" value="TreeGrafter"/>
</dbReference>
<dbReference type="AlphaFoldDB" id="A0AA89PFI1"/>
<organism evidence="16 17">
    <name type="scientific">Microbulbifer hydrolyticus</name>
    <dbReference type="NCBI Taxonomy" id="48074"/>
    <lineage>
        <taxon>Bacteria</taxon>
        <taxon>Pseudomonadati</taxon>
        <taxon>Pseudomonadota</taxon>
        <taxon>Gammaproteobacteria</taxon>
        <taxon>Cellvibrionales</taxon>
        <taxon>Microbulbiferaceae</taxon>
        <taxon>Microbulbifer</taxon>
    </lineage>
</organism>
<dbReference type="EMBL" id="JACHHR010000005">
    <property type="protein sequence ID" value="MBB5213020.1"/>
    <property type="molecule type" value="Genomic_DNA"/>
</dbReference>
<evidence type="ECO:0000313" key="16">
    <source>
        <dbReference type="EMBL" id="MBB5213020.1"/>
    </source>
</evidence>
<dbReference type="FunFam" id="3.40.1190.20:FF:000011">
    <property type="entry name" value="2-dehydro-3-deoxygluconokinase, putative"/>
    <property type="match status" value="1"/>
</dbReference>
<dbReference type="SUPFAM" id="SSF53613">
    <property type="entry name" value="Ribokinase-like"/>
    <property type="match status" value="1"/>
</dbReference>
<comment type="similarity">
    <text evidence="1">Belongs to the carbohydrate kinase PfkB family.</text>
</comment>
<dbReference type="GO" id="GO:0008673">
    <property type="term" value="F:2-dehydro-3-deoxygluconokinase activity"/>
    <property type="evidence" value="ECO:0007669"/>
    <property type="project" value="UniProtKB-EC"/>
</dbReference>
<dbReference type="GO" id="GO:0005524">
    <property type="term" value="F:ATP binding"/>
    <property type="evidence" value="ECO:0007669"/>
    <property type="project" value="UniProtKB-KW"/>
</dbReference>
<evidence type="ECO:0000256" key="8">
    <source>
        <dbReference type="ARBA" id="ARBA00044254"/>
    </source>
</evidence>
<proteinExistence type="inferred from homology"/>
<comment type="catalytic activity">
    <reaction evidence="9">
        <text>2-dehydro-3-deoxy-D-gluconate + ATP = 2-dehydro-3-deoxy-6-phospho-D-gluconate + ADP + H(+)</text>
        <dbReference type="Rhea" id="RHEA:14797"/>
        <dbReference type="ChEBI" id="CHEBI:15378"/>
        <dbReference type="ChEBI" id="CHEBI:30616"/>
        <dbReference type="ChEBI" id="CHEBI:57569"/>
        <dbReference type="ChEBI" id="CHEBI:57990"/>
        <dbReference type="ChEBI" id="CHEBI:456216"/>
        <dbReference type="EC" id="2.7.1.45"/>
    </reaction>
</comment>
<evidence type="ECO:0000256" key="5">
    <source>
        <dbReference type="ARBA" id="ARBA00022840"/>
    </source>
</evidence>
<gene>
    <name evidence="16" type="ORF">HNQ53_003266</name>
</gene>
<keyword evidence="2 16" id="KW-0808">Transferase</keyword>
<dbReference type="PROSITE" id="PS00584">
    <property type="entry name" value="PFKB_KINASES_2"/>
    <property type="match status" value="1"/>
</dbReference>
<dbReference type="InterPro" id="IPR050306">
    <property type="entry name" value="PfkB_Carbo_kinase"/>
</dbReference>
<dbReference type="RefSeq" id="WP_237567732.1">
    <property type="nucleotide sequence ID" value="NZ_CP047491.1"/>
</dbReference>
<protein>
    <recommendedName>
        <fullName evidence="12">2-dehydro-3-deoxygluconokinase</fullName>
        <ecNumber evidence="11">2.7.1.45</ecNumber>
    </recommendedName>
    <alternativeName>
        <fullName evidence="13">2-keto-3-deoxygluconokinase</fullName>
    </alternativeName>
    <alternativeName>
        <fullName evidence="14">3-deoxy-2-oxo-D-gluconate kinase</fullName>
    </alternativeName>
    <alternativeName>
        <fullName evidence="8">KDG kinase</fullName>
    </alternativeName>
</protein>